<dbReference type="Pfam" id="PF06945">
    <property type="entry name" value="DUF1289"/>
    <property type="match status" value="1"/>
</dbReference>
<dbReference type="EMBL" id="JACIDV010000013">
    <property type="protein sequence ID" value="MBB3947943.1"/>
    <property type="molecule type" value="Genomic_DNA"/>
</dbReference>
<proteinExistence type="predicted"/>
<evidence type="ECO:0008006" key="3">
    <source>
        <dbReference type="Google" id="ProtNLM"/>
    </source>
</evidence>
<dbReference type="AlphaFoldDB" id="A0A7W6G377"/>
<dbReference type="PANTHER" id="PTHR35175:SF2">
    <property type="entry name" value="DUF1289 DOMAIN-CONTAINING PROTEIN"/>
    <property type="match status" value="1"/>
</dbReference>
<name>A0A7W6G377_9HYPH</name>
<gene>
    <name evidence="1" type="ORF">GGQ73_003916</name>
</gene>
<comment type="caution">
    <text evidence="1">The sequence shown here is derived from an EMBL/GenBank/DDBJ whole genome shotgun (WGS) entry which is preliminary data.</text>
</comment>
<dbReference type="PANTHER" id="PTHR35175">
    <property type="entry name" value="DUF1289 DOMAIN-CONTAINING PROTEIN"/>
    <property type="match status" value="1"/>
</dbReference>
<organism evidence="1 2">
    <name type="scientific">Rhizobium skierniewicense</name>
    <dbReference type="NCBI Taxonomy" id="984260"/>
    <lineage>
        <taxon>Bacteria</taxon>
        <taxon>Pseudomonadati</taxon>
        <taxon>Pseudomonadota</taxon>
        <taxon>Alphaproteobacteria</taxon>
        <taxon>Hyphomicrobiales</taxon>
        <taxon>Rhizobiaceae</taxon>
        <taxon>Rhizobium/Agrobacterium group</taxon>
        <taxon>Rhizobium</taxon>
    </lineage>
</organism>
<dbReference type="Proteomes" id="UP000565286">
    <property type="component" value="Unassembled WGS sequence"/>
</dbReference>
<dbReference type="RefSeq" id="WP_183897433.1">
    <property type="nucleotide sequence ID" value="NZ_JACIDV010000013.1"/>
</dbReference>
<protein>
    <recommendedName>
        <fullName evidence="3">DUF1289 domain-containing protein</fullName>
    </recommendedName>
</protein>
<reference evidence="1 2" key="1">
    <citation type="submission" date="2020-08" db="EMBL/GenBank/DDBJ databases">
        <title>Genomic Encyclopedia of Type Strains, Phase IV (KMG-IV): sequencing the most valuable type-strain genomes for metagenomic binning, comparative biology and taxonomic classification.</title>
        <authorList>
            <person name="Goeker M."/>
        </authorList>
    </citation>
    <scope>NUCLEOTIDE SEQUENCE [LARGE SCALE GENOMIC DNA]</scope>
    <source>
        <strain evidence="1 2">DSM 26438</strain>
    </source>
</reference>
<sequence length="64" mass="7028">METPCINVCSLDPDDGLCVGCYRTIDEIMGWSGYGDARRSAIMIELPNRISSRDAQNTGETETV</sequence>
<keyword evidence="2" id="KW-1185">Reference proteome</keyword>
<dbReference type="InterPro" id="IPR010710">
    <property type="entry name" value="DUF1289"/>
</dbReference>
<accession>A0A7W6G377</accession>
<evidence type="ECO:0000313" key="1">
    <source>
        <dbReference type="EMBL" id="MBB3947943.1"/>
    </source>
</evidence>
<evidence type="ECO:0000313" key="2">
    <source>
        <dbReference type="Proteomes" id="UP000565286"/>
    </source>
</evidence>